<gene>
    <name evidence="2" type="ORF">SARC_02991</name>
</gene>
<evidence type="ECO:0000313" key="2">
    <source>
        <dbReference type="EMBL" id="KNC84816.1"/>
    </source>
</evidence>
<keyword evidence="3" id="KW-1185">Reference proteome</keyword>
<dbReference type="AlphaFoldDB" id="A0A0L0G7F3"/>
<dbReference type="Proteomes" id="UP000054560">
    <property type="component" value="Unassembled WGS sequence"/>
</dbReference>
<dbReference type="RefSeq" id="XP_014158718.1">
    <property type="nucleotide sequence ID" value="XM_014303243.1"/>
</dbReference>
<name>A0A0L0G7F3_9EUKA</name>
<evidence type="ECO:0000313" key="3">
    <source>
        <dbReference type="Proteomes" id="UP000054560"/>
    </source>
</evidence>
<dbReference type="GeneID" id="25903495"/>
<feature type="region of interest" description="Disordered" evidence="1">
    <location>
        <begin position="1"/>
        <end position="99"/>
    </location>
</feature>
<dbReference type="EMBL" id="KQ241739">
    <property type="protein sequence ID" value="KNC84816.1"/>
    <property type="molecule type" value="Genomic_DNA"/>
</dbReference>
<feature type="compositionally biased region" description="Polar residues" evidence="1">
    <location>
        <begin position="68"/>
        <end position="80"/>
    </location>
</feature>
<reference evidence="2 3" key="1">
    <citation type="submission" date="2011-02" db="EMBL/GenBank/DDBJ databases">
        <title>The Genome Sequence of Sphaeroforma arctica JP610.</title>
        <authorList>
            <consortium name="The Broad Institute Genome Sequencing Platform"/>
            <person name="Russ C."/>
            <person name="Cuomo C."/>
            <person name="Young S.K."/>
            <person name="Zeng Q."/>
            <person name="Gargeya S."/>
            <person name="Alvarado L."/>
            <person name="Berlin A."/>
            <person name="Chapman S.B."/>
            <person name="Chen Z."/>
            <person name="Freedman E."/>
            <person name="Gellesch M."/>
            <person name="Goldberg J."/>
            <person name="Griggs A."/>
            <person name="Gujja S."/>
            <person name="Heilman E."/>
            <person name="Heiman D."/>
            <person name="Howarth C."/>
            <person name="Mehta T."/>
            <person name="Neiman D."/>
            <person name="Pearson M."/>
            <person name="Roberts A."/>
            <person name="Saif S."/>
            <person name="Shea T."/>
            <person name="Shenoy N."/>
            <person name="Sisk P."/>
            <person name="Stolte C."/>
            <person name="Sykes S."/>
            <person name="White J."/>
            <person name="Yandava C."/>
            <person name="Burger G."/>
            <person name="Gray M.W."/>
            <person name="Holland P.W.H."/>
            <person name="King N."/>
            <person name="Lang F.B.F."/>
            <person name="Roger A.J."/>
            <person name="Ruiz-Trillo I."/>
            <person name="Haas B."/>
            <person name="Nusbaum C."/>
            <person name="Birren B."/>
        </authorList>
    </citation>
    <scope>NUCLEOTIDE SEQUENCE [LARGE SCALE GENOMIC DNA]</scope>
    <source>
        <strain evidence="2 3">JP610</strain>
    </source>
</reference>
<organism evidence="2 3">
    <name type="scientific">Sphaeroforma arctica JP610</name>
    <dbReference type="NCBI Taxonomy" id="667725"/>
    <lineage>
        <taxon>Eukaryota</taxon>
        <taxon>Ichthyosporea</taxon>
        <taxon>Ichthyophonida</taxon>
        <taxon>Sphaeroforma</taxon>
    </lineage>
</organism>
<accession>A0A0L0G7F3</accession>
<evidence type="ECO:0000256" key="1">
    <source>
        <dbReference type="SAM" id="MobiDB-lite"/>
    </source>
</evidence>
<feature type="compositionally biased region" description="Low complexity" evidence="1">
    <location>
        <begin position="43"/>
        <end position="56"/>
    </location>
</feature>
<protein>
    <submittedName>
        <fullName evidence="2">Uncharacterized protein</fullName>
    </submittedName>
</protein>
<feature type="compositionally biased region" description="Polar residues" evidence="1">
    <location>
        <begin position="1"/>
        <end position="10"/>
    </location>
</feature>
<proteinExistence type="predicted"/>
<sequence>MVTDAQQIHPNHTPLAPHAEQSMTSVPYQRTRAARRSLRTQVSSSRTHTRGSTSRTVRTRPVEADTMPVSQTSSRTTTPRNGKRGMHMDDESTPARAPMDPATSKYNIVLDKTIYAGNYCVVDILVDKLYAQTADDPIDIREFTNCAKQFMNNNPSE</sequence>